<reference evidence="9 10" key="1">
    <citation type="submission" date="2019-11" db="EMBL/GenBank/DDBJ databases">
        <title>Comparative genomics of hydrocarbon-degrading Desulfosarcina strains.</title>
        <authorList>
            <person name="Watanabe M."/>
            <person name="Kojima H."/>
            <person name="Fukui M."/>
        </authorList>
    </citation>
    <scope>NUCLEOTIDE SEQUENCE [LARGE SCALE GENOMIC DNA]</scope>
    <source>
        <strain evidence="9 10">28bB2T</strain>
    </source>
</reference>
<keyword evidence="7" id="KW-0813">Transport</keyword>
<feature type="transmembrane region" description="Helical" evidence="7">
    <location>
        <begin position="110"/>
        <end position="140"/>
    </location>
</feature>
<evidence type="ECO:0000256" key="6">
    <source>
        <dbReference type="ARBA" id="ARBA00023136"/>
    </source>
</evidence>
<keyword evidence="3 7" id="KW-1003">Cell membrane</keyword>
<comment type="subcellular location">
    <subcellularLocation>
        <location evidence="1 7">Cell membrane</location>
        <topology evidence="1 7">Multi-pass membrane protein</topology>
    </subcellularLocation>
</comment>
<keyword evidence="7" id="KW-0653">Protein transport</keyword>
<dbReference type="InterPro" id="IPR042194">
    <property type="entry name" value="FHIPEP_1"/>
</dbReference>
<keyword evidence="4 7" id="KW-0812">Transmembrane</keyword>
<dbReference type="AlphaFoldDB" id="A0A5K7ZMT9"/>
<evidence type="ECO:0000313" key="10">
    <source>
        <dbReference type="Proteomes" id="UP000425960"/>
    </source>
</evidence>
<dbReference type="GO" id="GO:0005886">
    <property type="term" value="C:plasma membrane"/>
    <property type="evidence" value="ECO:0007669"/>
    <property type="project" value="UniProtKB-SubCell"/>
</dbReference>
<comment type="similarity">
    <text evidence="2 7">Belongs to the FHIPEP (flagella/HR/invasion proteins export pore) family.</text>
</comment>
<dbReference type="InterPro" id="IPR042193">
    <property type="entry name" value="FHIPEP_3"/>
</dbReference>
<keyword evidence="9" id="KW-0282">Flagellum</keyword>
<feature type="transmembrane region" description="Helical" evidence="7">
    <location>
        <begin position="46"/>
        <end position="66"/>
    </location>
</feature>
<dbReference type="KEGG" id="dov:DSCO28_03760"/>
<evidence type="ECO:0000256" key="4">
    <source>
        <dbReference type="ARBA" id="ARBA00022692"/>
    </source>
</evidence>
<gene>
    <name evidence="7 9" type="primary">flhA</name>
    <name evidence="9" type="ORF">DSCO28_03760</name>
</gene>
<keyword evidence="9" id="KW-0969">Cilium</keyword>
<feature type="transmembrane region" description="Helical" evidence="7">
    <location>
        <begin position="21"/>
        <end position="40"/>
    </location>
</feature>
<feature type="region of interest" description="Disordered" evidence="8">
    <location>
        <begin position="337"/>
        <end position="356"/>
    </location>
</feature>
<comment type="function">
    <text evidence="7">Required for formation of the rod structure of the flagellar apparatus. Together with FliI and FliH, may constitute the export apparatus of flagellin.</text>
</comment>
<proteinExistence type="inferred from homology"/>
<dbReference type="InterPro" id="IPR025505">
    <property type="entry name" value="FHIPEP_CS"/>
</dbReference>
<dbReference type="Gene3D" id="3.40.50.12790">
    <property type="entry name" value="FHIPEP family, domain 4"/>
    <property type="match status" value="1"/>
</dbReference>
<dbReference type="NCBIfam" id="TIGR01398">
    <property type="entry name" value="FlhA"/>
    <property type="match status" value="1"/>
</dbReference>
<name>A0A5K7ZMT9_9BACT</name>
<dbReference type="PANTHER" id="PTHR30161">
    <property type="entry name" value="FLAGELLAR EXPORT PROTEIN, MEMBRANE FLHA SUBUNIT-RELATED"/>
    <property type="match status" value="1"/>
</dbReference>
<evidence type="ECO:0000256" key="5">
    <source>
        <dbReference type="ARBA" id="ARBA00022989"/>
    </source>
</evidence>
<dbReference type="InterPro" id="IPR042196">
    <property type="entry name" value="FHIPEP_4"/>
</dbReference>
<evidence type="ECO:0000256" key="7">
    <source>
        <dbReference type="RuleBase" id="RU364093"/>
    </source>
</evidence>
<dbReference type="GO" id="GO:0044780">
    <property type="term" value="P:bacterial-type flagellum assembly"/>
    <property type="evidence" value="ECO:0007669"/>
    <property type="project" value="InterPro"/>
</dbReference>
<dbReference type="PRINTS" id="PR00949">
    <property type="entry name" value="TYPE3IMAPROT"/>
</dbReference>
<keyword evidence="9" id="KW-0966">Cell projection</keyword>
<dbReference type="InterPro" id="IPR001712">
    <property type="entry name" value="T3SS_FHIPEP"/>
</dbReference>
<keyword evidence="5 7" id="KW-1133">Transmembrane helix</keyword>
<evidence type="ECO:0000256" key="1">
    <source>
        <dbReference type="ARBA" id="ARBA00004651"/>
    </source>
</evidence>
<feature type="transmembrane region" description="Helical" evidence="7">
    <location>
        <begin position="250"/>
        <end position="273"/>
    </location>
</feature>
<protein>
    <recommendedName>
        <fullName evidence="7">Flagellar biosynthesis protein FlhA</fullName>
    </recommendedName>
</protein>
<feature type="transmembrane region" description="Helical" evidence="7">
    <location>
        <begin position="209"/>
        <end position="230"/>
    </location>
</feature>
<accession>A0A5K7ZMT9</accession>
<dbReference type="Gene3D" id="1.10.8.540">
    <property type="entry name" value="FHIPEP family, domain 3"/>
    <property type="match status" value="1"/>
</dbReference>
<feature type="transmembrane region" description="Helical" evidence="7">
    <location>
        <begin position="285"/>
        <end position="305"/>
    </location>
</feature>
<evidence type="ECO:0000256" key="3">
    <source>
        <dbReference type="ARBA" id="ARBA00022475"/>
    </source>
</evidence>
<dbReference type="InterPro" id="IPR006301">
    <property type="entry name" value="FlhA"/>
</dbReference>
<sequence>MEIAARKQVLNRFAFVTKNTDILMGFAVMAILMVMVIPLPSILLDLFLSFNITLAMIILLVGMYILKPLDLSSFPSLLLMATLFRLSLNVASTRLILLHGNEGTQAAGKVIMAFGSFVVGGNYVVGFIVFVILVVINFMVITKGAGRIAEVAARFTLDAMPGKQMSIDADLNAGLIDEAEARERRQQISNEAEYYGAMDGANKFVRGDAVAGIIITMVNILAGLAIGVFQKDMNFADAAQTYTLLTVGDGLVSQIPALIISTAAGIVVSRAGAEKNLGLEIGRQLLVQPRAFMVASVILFGFGLVPGMPTIPFLVLSATAGLVAYLVFQTEQARQEDASERSLQQQKKAEEKPTETFKPLPPVDVMALEVGYGLIPLVDVEQSGELLERIKSIRRQIAQEIGIVVPSIHIQDNMKLKPGGYSILLKGIEVASGDLMINHLLAMNPGGVGEKLGGVATREPTYGLEAYWIKPAVREDASAKGYTVVDLATVLTTHISDVIRRHAHELVGRQEVQKMLDTLKASHPKVVEELVPNLMSLGGVVRILQNLLKEQVPVRDMLTIMETLADWAPSTKKLDILTEHVRQSLSRTITRLNQEEDGKLYVLTLNQQVEKKVSESLQKTDQGMFLTIDPAYAKSIMDDLSVKIEDFKHLGASPLLVCSAQIRSHFKKLADRFIPGLNVLSYDEIESSAKIQIVGTVEASDAD</sequence>
<dbReference type="EMBL" id="AP021876">
    <property type="protein sequence ID" value="BBO79810.1"/>
    <property type="molecule type" value="Genomic_DNA"/>
</dbReference>
<evidence type="ECO:0000256" key="2">
    <source>
        <dbReference type="ARBA" id="ARBA00008835"/>
    </source>
</evidence>
<feature type="transmembrane region" description="Helical" evidence="7">
    <location>
        <begin position="78"/>
        <end position="98"/>
    </location>
</feature>
<dbReference type="RefSeq" id="WP_155320918.1">
    <property type="nucleotide sequence ID" value="NZ_AP021876.1"/>
</dbReference>
<keyword evidence="7" id="KW-1005">Bacterial flagellum biogenesis</keyword>
<evidence type="ECO:0000313" key="9">
    <source>
        <dbReference type="EMBL" id="BBO79810.1"/>
    </source>
</evidence>
<dbReference type="PIRSF" id="PIRSF005419">
    <property type="entry name" value="FlhA"/>
    <property type="match status" value="1"/>
</dbReference>
<dbReference type="Pfam" id="PF00771">
    <property type="entry name" value="FHIPEP"/>
    <property type="match status" value="1"/>
</dbReference>
<dbReference type="GO" id="GO:0009306">
    <property type="term" value="P:protein secretion"/>
    <property type="evidence" value="ECO:0007669"/>
    <property type="project" value="InterPro"/>
</dbReference>
<keyword evidence="6 7" id="KW-0472">Membrane</keyword>
<keyword evidence="7" id="KW-1006">Bacterial flagellum protein export</keyword>
<evidence type="ECO:0000256" key="8">
    <source>
        <dbReference type="SAM" id="MobiDB-lite"/>
    </source>
</evidence>
<dbReference type="PANTHER" id="PTHR30161:SF1">
    <property type="entry name" value="FLAGELLAR BIOSYNTHESIS PROTEIN FLHA-RELATED"/>
    <property type="match status" value="1"/>
</dbReference>
<dbReference type="Proteomes" id="UP000425960">
    <property type="component" value="Chromosome"/>
</dbReference>
<organism evidence="9 10">
    <name type="scientific">Desulfosarcina ovata subsp. sediminis</name>
    <dbReference type="NCBI Taxonomy" id="885957"/>
    <lineage>
        <taxon>Bacteria</taxon>
        <taxon>Pseudomonadati</taxon>
        <taxon>Thermodesulfobacteriota</taxon>
        <taxon>Desulfobacteria</taxon>
        <taxon>Desulfobacterales</taxon>
        <taxon>Desulfosarcinaceae</taxon>
        <taxon>Desulfosarcina</taxon>
    </lineage>
</organism>
<dbReference type="PROSITE" id="PS00994">
    <property type="entry name" value="FHIPEP"/>
    <property type="match status" value="1"/>
</dbReference>
<dbReference type="Gene3D" id="3.40.30.60">
    <property type="entry name" value="FHIPEP family, domain 1"/>
    <property type="match status" value="1"/>
</dbReference>